<dbReference type="InterPro" id="IPR012337">
    <property type="entry name" value="RNaseH-like_sf"/>
</dbReference>
<accession>A0ABR6VCR2</accession>
<dbReference type="SUPFAM" id="SSF53098">
    <property type="entry name" value="Ribonuclease H-like"/>
    <property type="match status" value="1"/>
</dbReference>
<keyword evidence="4" id="KW-1185">Reference proteome</keyword>
<organism evidence="3 4">
    <name type="scientific">Pseudomonas taiwanensis</name>
    <dbReference type="NCBI Taxonomy" id="470150"/>
    <lineage>
        <taxon>Bacteria</taxon>
        <taxon>Pseudomonadati</taxon>
        <taxon>Pseudomonadota</taxon>
        <taxon>Gammaproteobacteria</taxon>
        <taxon>Pseudomonadales</taxon>
        <taxon>Pseudomonadaceae</taxon>
        <taxon>Pseudomonas</taxon>
    </lineage>
</organism>
<comment type="caution">
    <text evidence="3">The sequence shown here is derived from an EMBL/GenBank/DDBJ whole genome shotgun (WGS) entry which is preliminary data.</text>
</comment>
<reference evidence="3 4" key="1">
    <citation type="journal article" date="2020" name="Microorganisms">
        <title>Reliable Identification of Environmental Pseudomonas Isolates Using the rpoD Gene.</title>
        <authorList>
            <consortium name="The Broad Institute Genome Sequencing Platform"/>
            <person name="Girard L."/>
            <person name="Lood C."/>
            <person name="Rokni-Zadeh H."/>
            <person name="van Noort V."/>
            <person name="Lavigne R."/>
            <person name="De Mot R."/>
        </authorList>
    </citation>
    <scope>NUCLEOTIDE SEQUENCE [LARGE SCALE GENOMIC DNA]</scope>
    <source>
        <strain evidence="3 4">RW7P2</strain>
    </source>
</reference>
<protein>
    <submittedName>
        <fullName evidence="3">DDE-type integrase/transposase/recombinase</fullName>
    </submittedName>
</protein>
<dbReference type="InterPro" id="IPR001584">
    <property type="entry name" value="Integrase_cat-core"/>
</dbReference>
<feature type="region of interest" description="Disordered" evidence="1">
    <location>
        <begin position="576"/>
        <end position="616"/>
    </location>
</feature>
<feature type="domain" description="Integrase catalytic" evidence="2">
    <location>
        <begin position="234"/>
        <end position="437"/>
    </location>
</feature>
<evidence type="ECO:0000313" key="4">
    <source>
        <dbReference type="Proteomes" id="UP000628086"/>
    </source>
</evidence>
<dbReference type="InterPro" id="IPR015126">
    <property type="entry name" value="Mu_I-gamma"/>
</dbReference>
<dbReference type="RefSeq" id="WP_186599096.1">
    <property type="nucleotide sequence ID" value="NZ_JABWRS010000022.1"/>
</dbReference>
<sequence length="631" mass="71216">MSVTDEGVVLNRGTLSIQVGEFVQHLKCVYRILVLVDFHHVLGQDVESGLSKMLPIAGLHKPEPEGGRLRSCGIDLQQIVDKDWAVAERRYAVIAPLLAKDMHVQSAVLKRAKECGVSRATIYRWLYAYSEGSQFLSLLPHAPGWKKGNSRVAEGVEDIINEVIQTLYLSTRRATIKDVSEEVEKRCKEKGYRAPSIPTITRRIRKIPRKKILRARGYSELASNTYDARPGKYSADYPLHRIQIDHSPADVIIVDDIHRHSIGRPWVTMAIDMYSRMVVGYYISLEAPSAVSVAMCLVQAMLPKHEWLNHHSVVGEWPVWGKPHEIHSDNGPDFKAKALIQSCTAHGIDRQFRPRKKPHWGGHIESLMEGNAKVFSKLAGATQRNPEDRGDVNSDKEATMSFDALEAWLIHTILIYNNKPHSGLEFKPPIKMWNEAFWGPKAICGMPPMPDDPLTLQIDFLPADYRTIHPYGVEWSAIYYAEALRPWISHVDPATGKKAKFLFRRDTRDINFIWFFDPGLERYFKIPLANHRFEGVSVAEYVATKRETKKHNLGSVDDEAIARSLEAKRQIEQVEAVRTKDARRQAQRMKNKSSGKTPATVLMGQPSAPKSTPVVDDAWGGDDVTLYGGVA</sequence>
<gene>
    <name evidence="3" type="ORF">HU747_22215</name>
</gene>
<dbReference type="Gene3D" id="1.10.10.60">
    <property type="entry name" value="Homeodomain-like"/>
    <property type="match status" value="1"/>
</dbReference>
<evidence type="ECO:0000256" key="1">
    <source>
        <dbReference type="SAM" id="MobiDB-lite"/>
    </source>
</evidence>
<dbReference type="Pfam" id="PF09039">
    <property type="entry name" value="HTH_Tnp_Mu_2"/>
    <property type="match status" value="1"/>
</dbReference>
<dbReference type="EMBL" id="JABWRS010000022">
    <property type="protein sequence ID" value="MBC3478308.1"/>
    <property type="molecule type" value="Genomic_DNA"/>
</dbReference>
<evidence type="ECO:0000313" key="3">
    <source>
        <dbReference type="EMBL" id="MBC3478308.1"/>
    </source>
</evidence>
<dbReference type="PROSITE" id="PS50994">
    <property type="entry name" value="INTEGRASE"/>
    <property type="match status" value="1"/>
</dbReference>
<dbReference type="InterPro" id="IPR036397">
    <property type="entry name" value="RNaseH_sf"/>
</dbReference>
<dbReference type="Proteomes" id="UP000628086">
    <property type="component" value="Unassembled WGS sequence"/>
</dbReference>
<name>A0ABR6VCR2_9PSED</name>
<dbReference type="Gene3D" id="3.30.420.10">
    <property type="entry name" value="Ribonuclease H-like superfamily/Ribonuclease H"/>
    <property type="match status" value="1"/>
</dbReference>
<evidence type="ECO:0000259" key="2">
    <source>
        <dbReference type="PROSITE" id="PS50994"/>
    </source>
</evidence>
<proteinExistence type="predicted"/>